<sequence>MFVKLFLLIKIYRCDGPKNEFYKFRIFYIYNFWSVIGFDTKIKEKIWTEQAHSDSKRNKLEKKFDFQVPFSLAENP</sequence>
<accession>A0ABX4NJN5</accession>
<keyword evidence="2" id="KW-1185">Reference proteome</keyword>
<gene>
    <name evidence="1" type="ORF">CH367_13175</name>
</gene>
<protein>
    <submittedName>
        <fullName evidence="1">Uncharacterized protein</fullName>
    </submittedName>
</protein>
<name>A0ABX4NJN5_9LEPT</name>
<dbReference type="Proteomes" id="UP000231879">
    <property type="component" value="Unassembled WGS sequence"/>
</dbReference>
<evidence type="ECO:0000313" key="2">
    <source>
        <dbReference type="Proteomes" id="UP000231879"/>
    </source>
</evidence>
<reference evidence="1 2" key="1">
    <citation type="submission" date="2017-07" db="EMBL/GenBank/DDBJ databases">
        <title>Leptospira spp. isolated from tropical soils.</title>
        <authorList>
            <person name="Thibeaux R."/>
            <person name="Iraola G."/>
            <person name="Ferres I."/>
            <person name="Bierque E."/>
            <person name="Girault D."/>
            <person name="Soupe-Gilbert M.-E."/>
            <person name="Picardeau M."/>
            <person name="Goarant C."/>
        </authorList>
    </citation>
    <scope>NUCLEOTIDE SEQUENCE [LARGE SCALE GENOMIC DNA]</scope>
    <source>
        <strain evidence="1 2">FH4-C-A1</strain>
    </source>
</reference>
<organism evidence="1 2">
    <name type="scientific">Leptospira barantonii</name>
    <dbReference type="NCBI Taxonomy" id="2023184"/>
    <lineage>
        <taxon>Bacteria</taxon>
        <taxon>Pseudomonadati</taxon>
        <taxon>Spirochaetota</taxon>
        <taxon>Spirochaetia</taxon>
        <taxon>Leptospirales</taxon>
        <taxon>Leptospiraceae</taxon>
        <taxon>Leptospira</taxon>
    </lineage>
</organism>
<dbReference type="EMBL" id="NPDS01000005">
    <property type="protein sequence ID" value="PJZ57032.1"/>
    <property type="molecule type" value="Genomic_DNA"/>
</dbReference>
<comment type="caution">
    <text evidence="1">The sequence shown here is derived from an EMBL/GenBank/DDBJ whole genome shotgun (WGS) entry which is preliminary data.</text>
</comment>
<proteinExistence type="predicted"/>
<evidence type="ECO:0000313" key="1">
    <source>
        <dbReference type="EMBL" id="PJZ57032.1"/>
    </source>
</evidence>